<protein>
    <recommendedName>
        <fullName evidence="11">Transport permease protein</fullName>
    </recommendedName>
</protein>
<evidence type="ECO:0000256" key="1">
    <source>
        <dbReference type="ARBA" id="ARBA00004651"/>
    </source>
</evidence>
<proteinExistence type="inferred from homology"/>
<keyword evidence="9" id="KW-0625">Polysaccharide transport</keyword>
<evidence type="ECO:0000256" key="7">
    <source>
        <dbReference type="ARBA" id="ARBA00022903"/>
    </source>
</evidence>
<keyword evidence="4 11" id="KW-1003">Cell membrane</keyword>
<dbReference type="OrthoDB" id="9786910at2"/>
<keyword evidence="6 11" id="KW-0812">Transmembrane</keyword>
<dbReference type="Proteomes" id="UP000243679">
    <property type="component" value="Chromosome"/>
</dbReference>
<dbReference type="InterPro" id="IPR000412">
    <property type="entry name" value="ABC_2_transport"/>
</dbReference>
<keyword evidence="5" id="KW-0762">Sugar transport</keyword>
<sequence>MRQYRALFQQLLLREINSRYLGSLSGYFWVLVQPLAQLALYALVFTTIFRVRFPELAQHNFITFVAIALWPWLAFQEAIQRALGAITSNAGLIKKIALPHEILIYAAVGSSYVVHGAGFLLVLAVLTILGSDLYLSTLPWVLILLGMLFLLTLGLALVLATLQVFLRDIEHGLVSVLMLWFYASPILYPVSLVPAPFHTLILANPLSYFFDRLRALLMFGQGEFTGVDLIAAGSSVLVFMFGLAFFRRCAGRFEEFL</sequence>
<evidence type="ECO:0000256" key="2">
    <source>
        <dbReference type="ARBA" id="ARBA00007783"/>
    </source>
</evidence>
<dbReference type="Pfam" id="PF01061">
    <property type="entry name" value="ABC2_membrane"/>
    <property type="match status" value="1"/>
</dbReference>
<evidence type="ECO:0000259" key="12">
    <source>
        <dbReference type="PROSITE" id="PS51012"/>
    </source>
</evidence>
<dbReference type="AlphaFoldDB" id="A0A1Q2SK72"/>
<keyword evidence="7" id="KW-0972">Capsule biogenesis/degradation</keyword>
<dbReference type="InterPro" id="IPR013525">
    <property type="entry name" value="ABC2_TM"/>
</dbReference>
<accession>A0A1Q2SK72</accession>
<evidence type="ECO:0000256" key="11">
    <source>
        <dbReference type="RuleBase" id="RU361157"/>
    </source>
</evidence>
<evidence type="ECO:0000256" key="9">
    <source>
        <dbReference type="ARBA" id="ARBA00023047"/>
    </source>
</evidence>
<comment type="subcellular location">
    <subcellularLocation>
        <location evidence="11">Cell inner membrane</location>
        <topology evidence="11">Multi-pass membrane protein</topology>
    </subcellularLocation>
    <subcellularLocation>
        <location evidence="1">Cell membrane</location>
        <topology evidence="1">Multi-pass membrane protein</topology>
    </subcellularLocation>
</comment>
<feature type="transmembrane region" description="Helical" evidence="11">
    <location>
        <begin position="102"/>
        <end position="128"/>
    </location>
</feature>
<dbReference type="EMBL" id="AP014836">
    <property type="protein sequence ID" value="BAW79536.1"/>
    <property type="molecule type" value="Genomic_DNA"/>
</dbReference>
<evidence type="ECO:0000256" key="5">
    <source>
        <dbReference type="ARBA" id="ARBA00022597"/>
    </source>
</evidence>
<reference evidence="13 14" key="1">
    <citation type="journal article" date="2017" name="ISME J.">
        <title>An acid-tolerant ammonia-oxidizing ?-proteobacterium from soil.</title>
        <authorList>
            <person name="Hayatsu M."/>
            <person name="Tago K."/>
            <person name="Uchiyama I."/>
            <person name="Toyoda A."/>
            <person name="Wang Y."/>
            <person name="Shimomura Y."/>
            <person name="Okubo T."/>
            <person name="Kurisu F."/>
            <person name="Hirono Y."/>
            <person name="Nonaka K."/>
            <person name="Akiyama H."/>
            <person name="Itoh T."/>
            <person name="Takami H."/>
        </authorList>
    </citation>
    <scope>NUCLEOTIDE SEQUENCE [LARGE SCALE GENOMIC DNA]</scope>
    <source>
        <strain evidence="13 14">TAO100</strain>
    </source>
</reference>
<dbReference type="RefSeq" id="WP_096526189.1">
    <property type="nucleotide sequence ID" value="NZ_AP014836.1"/>
</dbReference>
<dbReference type="PANTHER" id="PTHR30413:SF10">
    <property type="entry name" value="CAPSULE POLYSACCHARIDE EXPORT INNER-MEMBRANE PROTEIN CTRC"/>
    <property type="match status" value="1"/>
</dbReference>
<feature type="transmembrane region" description="Helical" evidence="11">
    <location>
        <begin position="140"/>
        <end position="166"/>
    </location>
</feature>
<dbReference type="GO" id="GO:0015774">
    <property type="term" value="P:polysaccharide transport"/>
    <property type="evidence" value="ECO:0007669"/>
    <property type="project" value="UniProtKB-KW"/>
</dbReference>
<name>A0A1Q2SK72_9GAMM</name>
<feature type="transmembrane region" description="Helical" evidence="11">
    <location>
        <begin position="56"/>
        <end position="75"/>
    </location>
</feature>
<keyword evidence="10 11" id="KW-0472">Membrane</keyword>
<evidence type="ECO:0000256" key="3">
    <source>
        <dbReference type="ARBA" id="ARBA00022448"/>
    </source>
</evidence>
<keyword evidence="8 11" id="KW-1133">Transmembrane helix</keyword>
<feature type="transmembrane region" description="Helical" evidence="11">
    <location>
        <begin position="178"/>
        <end position="204"/>
    </location>
</feature>
<gene>
    <name evidence="13" type="ORF">TAO_0166</name>
</gene>
<evidence type="ECO:0000256" key="4">
    <source>
        <dbReference type="ARBA" id="ARBA00022475"/>
    </source>
</evidence>
<dbReference type="GO" id="GO:0140359">
    <property type="term" value="F:ABC-type transporter activity"/>
    <property type="evidence" value="ECO:0007669"/>
    <property type="project" value="InterPro"/>
</dbReference>
<comment type="similarity">
    <text evidence="2 11">Belongs to the ABC-2 integral membrane protein family.</text>
</comment>
<dbReference type="PANTHER" id="PTHR30413">
    <property type="entry name" value="INNER MEMBRANE TRANSPORT PERMEASE"/>
    <property type="match status" value="1"/>
</dbReference>
<feature type="transmembrane region" description="Helical" evidence="11">
    <location>
        <begin position="20"/>
        <end position="44"/>
    </location>
</feature>
<evidence type="ECO:0000256" key="10">
    <source>
        <dbReference type="ARBA" id="ARBA00023136"/>
    </source>
</evidence>
<feature type="domain" description="ABC transmembrane type-2" evidence="12">
    <location>
        <begin position="25"/>
        <end position="249"/>
    </location>
</feature>
<dbReference type="PRINTS" id="PR00164">
    <property type="entry name" value="ABC2TRNSPORT"/>
</dbReference>
<evidence type="ECO:0000313" key="13">
    <source>
        <dbReference type="EMBL" id="BAW79536.1"/>
    </source>
</evidence>
<evidence type="ECO:0000313" key="14">
    <source>
        <dbReference type="Proteomes" id="UP000243679"/>
    </source>
</evidence>
<evidence type="ECO:0000256" key="8">
    <source>
        <dbReference type="ARBA" id="ARBA00022989"/>
    </source>
</evidence>
<dbReference type="InterPro" id="IPR047817">
    <property type="entry name" value="ABC2_TM_bact-type"/>
</dbReference>
<feature type="transmembrane region" description="Helical" evidence="11">
    <location>
        <begin position="224"/>
        <end position="246"/>
    </location>
</feature>
<keyword evidence="14" id="KW-1185">Reference proteome</keyword>
<dbReference type="KEGG" id="ntt:TAO_0166"/>
<dbReference type="GO" id="GO:0015920">
    <property type="term" value="P:lipopolysaccharide transport"/>
    <property type="evidence" value="ECO:0007669"/>
    <property type="project" value="TreeGrafter"/>
</dbReference>
<evidence type="ECO:0000256" key="6">
    <source>
        <dbReference type="ARBA" id="ARBA00022692"/>
    </source>
</evidence>
<dbReference type="PROSITE" id="PS51012">
    <property type="entry name" value="ABC_TM2"/>
    <property type="match status" value="1"/>
</dbReference>
<dbReference type="GO" id="GO:0043190">
    <property type="term" value="C:ATP-binding cassette (ABC) transporter complex"/>
    <property type="evidence" value="ECO:0007669"/>
    <property type="project" value="InterPro"/>
</dbReference>
<keyword evidence="3 11" id="KW-0813">Transport</keyword>
<organism evidence="13 14">
    <name type="scientific">Candidatus Nitrosoglobus terrae</name>
    <dbReference type="NCBI Taxonomy" id="1630141"/>
    <lineage>
        <taxon>Bacteria</taxon>
        <taxon>Pseudomonadati</taxon>
        <taxon>Pseudomonadota</taxon>
        <taxon>Gammaproteobacteria</taxon>
        <taxon>Chromatiales</taxon>
        <taxon>Chromatiaceae</taxon>
        <taxon>Candidatus Nitrosoglobus</taxon>
    </lineage>
</organism>